<comment type="caution">
    <text evidence="3">The sequence shown here is derived from an EMBL/GenBank/DDBJ whole genome shotgun (WGS) entry which is preliminary data.</text>
</comment>
<dbReference type="GO" id="GO:0000272">
    <property type="term" value="P:polysaccharide catabolic process"/>
    <property type="evidence" value="ECO:0007669"/>
    <property type="project" value="InterPro"/>
</dbReference>
<dbReference type="InterPro" id="IPR013783">
    <property type="entry name" value="Ig-like_fold"/>
</dbReference>
<dbReference type="Proteomes" id="UP000633365">
    <property type="component" value="Unassembled WGS sequence"/>
</dbReference>
<dbReference type="Gene3D" id="1.10.1330.10">
    <property type="entry name" value="Dockerin domain"/>
    <property type="match status" value="1"/>
</dbReference>
<dbReference type="PANTHER" id="PTHR10357:SF209">
    <property type="entry name" value="PERIPLASMIC ALPHA-AMYLASE"/>
    <property type="match status" value="1"/>
</dbReference>
<evidence type="ECO:0000256" key="1">
    <source>
        <dbReference type="SAM" id="SignalP"/>
    </source>
</evidence>
<feature type="chain" id="PRO_5038117361" evidence="1">
    <location>
        <begin position="28"/>
        <end position="1004"/>
    </location>
</feature>
<name>A0A934WS91_9FIRM</name>
<dbReference type="EMBL" id="JAEQMG010000104">
    <property type="protein sequence ID" value="MBK6088987.1"/>
    <property type="molecule type" value="Genomic_DNA"/>
</dbReference>
<dbReference type="Gene3D" id="2.60.40.10">
    <property type="entry name" value="Immunoglobulins"/>
    <property type="match status" value="2"/>
</dbReference>
<dbReference type="PROSITE" id="PS51766">
    <property type="entry name" value="DOCKERIN"/>
    <property type="match status" value="1"/>
</dbReference>
<dbReference type="InterPro" id="IPR002105">
    <property type="entry name" value="Dockerin_1_rpt"/>
</dbReference>
<dbReference type="Pfam" id="PF16738">
    <property type="entry name" value="CBM26"/>
    <property type="match status" value="2"/>
</dbReference>
<dbReference type="Pfam" id="PF00128">
    <property type="entry name" value="Alpha-amylase"/>
    <property type="match status" value="1"/>
</dbReference>
<feature type="signal peptide" evidence="1">
    <location>
        <begin position="1"/>
        <end position="27"/>
    </location>
</feature>
<dbReference type="AlphaFoldDB" id="A0A934WS91"/>
<dbReference type="GO" id="GO:0004553">
    <property type="term" value="F:hydrolase activity, hydrolyzing O-glycosyl compounds"/>
    <property type="evidence" value="ECO:0007669"/>
    <property type="project" value="InterPro"/>
</dbReference>
<organism evidence="3 4">
    <name type="scientific">Ruminococcus difficilis</name>
    <dbReference type="NCBI Taxonomy" id="2763069"/>
    <lineage>
        <taxon>Bacteria</taxon>
        <taxon>Bacillati</taxon>
        <taxon>Bacillota</taxon>
        <taxon>Clostridia</taxon>
        <taxon>Eubacteriales</taxon>
        <taxon>Oscillospiraceae</taxon>
        <taxon>Ruminococcus</taxon>
    </lineage>
</organism>
<dbReference type="RefSeq" id="WP_201427784.1">
    <property type="nucleotide sequence ID" value="NZ_JAEQMG010000104.1"/>
</dbReference>
<dbReference type="InterPro" id="IPR036439">
    <property type="entry name" value="Dockerin_dom_sf"/>
</dbReference>
<dbReference type="SUPFAM" id="SSF63446">
    <property type="entry name" value="Type I dockerin domain"/>
    <property type="match status" value="1"/>
</dbReference>
<dbReference type="SMART" id="SM00642">
    <property type="entry name" value="Aamy"/>
    <property type="match status" value="1"/>
</dbReference>
<accession>A0A934WS91</accession>
<evidence type="ECO:0000313" key="3">
    <source>
        <dbReference type="EMBL" id="MBK6088987.1"/>
    </source>
</evidence>
<sequence length="1004" mass="109067">MTKKTVSILLCLALLVTTVAFCIPVNAATVSDATVSYNRKNPVSAPDDFSWDNANVYFLLTDRFCNGNTSNDHSYGRATDANGNALSGWQTAPGTFHGGDFAGITKKINEGYFDNLGVNAIWLSAPYEQIHGYVTPGEPNDFAHYSYHGYYVLDYTEPDANFGTKQEFQTMVDTAHAHGIRVIMDIVMNHAGYNTIKDMFEFNFGSFKNESAAKSYLYKLTGVNSLHDTVDYANDATTWGRWWGNDWIRSGLPGYNEGAGGDEQGCLSGLPDFRTEQTKSVSIPQFLQTKWQREGTLSSKQSKYGSSNTVTGYISSWLAEWVETYGVDGFRCDTAKHVEKASWKTLKTKCVTALQNWRKNNPSKDGADWDEDFWMTGECWGYVEGYGSYYTDGGFDSMISFKYKNGSGVPGIGSIDGAYSHAASSYNSQANYNLLTYISSHDDNLARNDLMYQGSAFLLYPGGIQIYYGDESNRPLVSGIPFDGGGGSGHALRSDMNFNPSGNDAAILAHWQKVGKFRHNHVAVGAGDHQKVSSSSGYAFSRTYDDGMTTDGIIAVIGGSGSVSVDVSSIWGDGATVTNAYDGTTAVVSGGKATFTAGAAGTILIEGPQSSISMSIKGSYLFENSQTVSVTLRGADYAMVSVNGGNEFRVTDGQTFSIGEGIEPGTIFEVKMRASNGTDELSKSFTFKKRNPDEKVLIYFDDSSYNWGDLKAYVYDESSTPVVKNAAWPGEAMQKDSSTGYYYYEVPDELTNGLVIFSGSNGRYPADGAKGLAINETTMIFRAGNKWEPYDGTDPTPPPTQDPSTGVTVYFNDKAYNWGNLKAYIYDESNPSNVIKNAAWPGLPMTLDSATGYYKISVPDNLKNGQVIFSGSNGRYPADSLPGMQIGGQSHLFDANYSWTVYSPPVPTQPTTQKPTQKPTEAPTTKPITKRLLIGDVNMDGQVNIVDATAIQRHIVELVVLTGDNLIAADTNGDGFYNIKDVTAIQYYAASNSGGAANCGKYTS</sequence>
<evidence type="ECO:0000259" key="2">
    <source>
        <dbReference type="PROSITE" id="PS51766"/>
    </source>
</evidence>
<dbReference type="PANTHER" id="PTHR10357">
    <property type="entry name" value="ALPHA-AMYLASE FAMILY MEMBER"/>
    <property type="match status" value="1"/>
</dbReference>
<keyword evidence="1" id="KW-0732">Signal</keyword>
<evidence type="ECO:0000313" key="4">
    <source>
        <dbReference type="Proteomes" id="UP000633365"/>
    </source>
</evidence>
<protein>
    <submittedName>
        <fullName evidence="3">Starch-binding protein</fullName>
    </submittedName>
</protein>
<dbReference type="CDD" id="cd14256">
    <property type="entry name" value="Dockerin_I"/>
    <property type="match status" value="1"/>
</dbReference>
<dbReference type="Pfam" id="PF00404">
    <property type="entry name" value="Dockerin_1"/>
    <property type="match status" value="1"/>
</dbReference>
<proteinExistence type="predicted"/>
<dbReference type="InterPro" id="IPR017853">
    <property type="entry name" value="GH"/>
</dbReference>
<keyword evidence="4" id="KW-1185">Reference proteome</keyword>
<gene>
    <name evidence="3" type="ORF">JKK62_10090</name>
</gene>
<dbReference type="Gene3D" id="3.20.20.80">
    <property type="entry name" value="Glycosidases"/>
    <property type="match status" value="2"/>
</dbReference>
<dbReference type="InterPro" id="IPR006047">
    <property type="entry name" value="GH13_cat_dom"/>
</dbReference>
<dbReference type="InterPro" id="IPR031965">
    <property type="entry name" value="CBM26"/>
</dbReference>
<feature type="domain" description="Dockerin" evidence="2">
    <location>
        <begin position="930"/>
        <end position="998"/>
    </location>
</feature>
<reference evidence="3" key="1">
    <citation type="submission" date="2021-01" db="EMBL/GenBank/DDBJ databases">
        <title>Genome public.</title>
        <authorList>
            <person name="Liu C."/>
            <person name="Sun Q."/>
        </authorList>
    </citation>
    <scope>NUCLEOTIDE SEQUENCE</scope>
    <source>
        <strain evidence="3">M6</strain>
    </source>
</reference>
<dbReference type="InterPro" id="IPR016134">
    <property type="entry name" value="Dockerin_dom"/>
</dbReference>
<dbReference type="SUPFAM" id="SSF51445">
    <property type="entry name" value="(Trans)glycosidases"/>
    <property type="match status" value="1"/>
</dbReference>